<evidence type="ECO:0000313" key="2">
    <source>
        <dbReference type="EMBL" id="MFC6884936.1"/>
    </source>
</evidence>
<comment type="caution">
    <text evidence="2">The sequence shown here is derived from an EMBL/GenBank/DDBJ whole genome shotgun (WGS) entry which is preliminary data.</text>
</comment>
<sequence length="460" mass="46727">MNRQETHGRPRVTGAAMVLRGGPWQVVAPTAVEIPHLLTGVAAASPTQVWAVGNASQQPLAAYWDGTAWTVPPGPAPDAAFLGAALQGVACTWTPVPGSGPGSGPQAQAGGSDVPGQRPGALGGTGAAAAGLEASSSLGGTGASGAPYGPPGPTGGTDASPGEGLASAGRSGRSDGPPQAGNGPYAIAVGGAYDRLAGTEVPLVRHWDGESWRSWDAWSAPELARGYVLTDVAMLPDGTAWAVGHGFPRTPAENPAGPSGTRVGGRADAGPGGSGPVALRWTGRDWAPAAMPNVPKGKLLAVSAAAPGDVWAVGAADRAGLITHYDGRAWRWVAAPSTRFPLTDVTAVSPEDVWAVGRDRVLRWNGRKWRRVKSPVTAANTVTAVGPDDVWVAGGRGELAHFDGHRWTLEASPQPLGEGAVWLASTSTRQDGVWLVGTRQQARTGPLDGTPTITARSTDT</sequence>
<proteinExistence type="predicted"/>
<evidence type="ECO:0000313" key="3">
    <source>
        <dbReference type="Proteomes" id="UP001596380"/>
    </source>
</evidence>
<dbReference type="Proteomes" id="UP001596380">
    <property type="component" value="Unassembled WGS sequence"/>
</dbReference>
<accession>A0ABW2CVD7</accession>
<dbReference type="RefSeq" id="WP_378044367.1">
    <property type="nucleotide sequence ID" value="NZ_JBHSXE010000001.1"/>
</dbReference>
<evidence type="ECO:0008006" key="4">
    <source>
        <dbReference type="Google" id="ProtNLM"/>
    </source>
</evidence>
<protein>
    <recommendedName>
        <fullName evidence="4">DUF2510 domain-containing protein</fullName>
    </recommendedName>
</protein>
<organism evidence="2 3">
    <name type="scientific">Actinomadura yumaensis</name>
    <dbReference type="NCBI Taxonomy" id="111807"/>
    <lineage>
        <taxon>Bacteria</taxon>
        <taxon>Bacillati</taxon>
        <taxon>Actinomycetota</taxon>
        <taxon>Actinomycetes</taxon>
        <taxon>Streptosporangiales</taxon>
        <taxon>Thermomonosporaceae</taxon>
        <taxon>Actinomadura</taxon>
    </lineage>
</organism>
<feature type="region of interest" description="Disordered" evidence="1">
    <location>
        <begin position="252"/>
        <end position="273"/>
    </location>
</feature>
<keyword evidence="3" id="KW-1185">Reference proteome</keyword>
<feature type="compositionally biased region" description="Polar residues" evidence="1">
    <location>
        <begin position="451"/>
        <end position="460"/>
    </location>
</feature>
<gene>
    <name evidence="2" type="ORF">ACFQKB_34610</name>
</gene>
<reference evidence="3" key="1">
    <citation type="journal article" date="2019" name="Int. J. Syst. Evol. Microbiol.">
        <title>The Global Catalogue of Microorganisms (GCM) 10K type strain sequencing project: providing services to taxonomists for standard genome sequencing and annotation.</title>
        <authorList>
            <consortium name="The Broad Institute Genomics Platform"/>
            <consortium name="The Broad Institute Genome Sequencing Center for Infectious Disease"/>
            <person name="Wu L."/>
            <person name="Ma J."/>
        </authorList>
    </citation>
    <scope>NUCLEOTIDE SEQUENCE [LARGE SCALE GENOMIC DNA]</scope>
    <source>
        <strain evidence="3">JCM 3369</strain>
    </source>
</reference>
<feature type="region of interest" description="Disordered" evidence="1">
    <location>
        <begin position="440"/>
        <end position="460"/>
    </location>
</feature>
<feature type="compositionally biased region" description="Low complexity" evidence="1">
    <location>
        <begin position="127"/>
        <end position="138"/>
    </location>
</feature>
<evidence type="ECO:0000256" key="1">
    <source>
        <dbReference type="SAM" id="MobiDB-lite"/>
    </source>
</evidence>
<dbReference type="EMBL" id="JBHSXS010000032">
    <property type="protein sequence ID" value="MFC6884936.1"/>
    <property type="molecule type" value="Genomic_DNA"/>
</dbReference>
<feature type="region of interest" description="Disordered" evidence="1">
    <location>
        <begin position="95"/>
        <end position="185"/>
    </location>
</feature>
<name>A0ABW2CVD7_9ACTN</name>